<dbReference type="OrthoDB" id="1793985at2"/>
<proteinExistence type="predicted"/>
<evidence type="ECO:0000256" key="1">
    <source>
        <dbReference type="SAM" id="Phobius"/>
    </source>
</evidence>
<accession>L0FA67</accession>
<dbReference type="EMBL" id="CP003344">
    <property type="protein sequence ID" value="AGA69531.1"/>
    <property type="molecule type" value="Genomic_DNA"/>
</dbReference>
<name>L0FA67_DESDL</name>
<protein>
    <recommendedName>
        <fullName evidence="4">Tetratricopeptide repeat protein</fullName>
    </recommendedName>
</protein>
<sequence>MLRKKRSSRGYKKRKRLLKILIGGILIFGILFLSSPYLKHVMAFRGAIDRYDFIALSQELSWMEDKAGWLKVVPAIREGELWLKLNQGSYENLEADLLKYDDDTQRLWLLQLYCLQGKPKEAESILQTFKAFPLQRLAEGLLWYEEESYEEAVNVLLTINDTDLNREEQVLKNIALTRSHMAIGDLDRAQKSWRTASETSSAHPQVLATEYDLALTLGQWDRAKELSRQLVVTDNISYTQQLLVKKAILSLVIGERERYEDTLKEIDKLEDGEACLQYLAGIEVYEHGDFVKAAEHLQGALDLGLPQFVEKDAIIALQQANERIEAENALQKITGK</sequence>
<keyword evidence="1" id="KW-1133">Transmembrane helix</keyword>
<keyword evidence="1" id="KW-0812">Transmembrane</keyword>
<organism evidence="2 3">
    <name type="scientific">Desulfitobacterium dichloroeliminans (strain LMG P-21439 / DCA1)</name>
    <dbReference type="NCBI Taxonomy" id="871963"/>
    <lineage>
        <taxon>Bacteria</taxon>
        <taxon>Bacillati</taxon>
        <taxon>Bacillota</taxon>
        <taxon>Clostridia</taxon>
        <taxon>Eubacteriales</taxon>
        <taxon>Desulfitobacteriaceae</taxon>
        <taxon>Desulfitobacterium</taxon>
    </lineage>
</organism>
<reference evidence="3" key="1">
    <citation type="submission" date="2012-02" db="EMBL/GenBank/DDBJ databases">
        <title>Complete sequence of Desulfitobacterium dichloroeliminans LMG P-21439.</title>
        <authorList>
            <person name="Lucas S."/>
            <person name="Han J."/>
            <person name="Lapidus A."/>
            <person name="Cheng J.-F."/>
            <person name="Goodwin L."/>
            <person name="Pitluck S."/>
            <person name="Peters L."/>
            <person name="Ovchinnikova G."/>
            <person name="Teshima H."/>
            <person name="Detter J.C."/>
            <person name="Han C."/>
            <person name="Tapia R."/>
            <person name="Land M."/>
            <person name="Hauser L."/>
            <person name="Kyrpides N."/>
            <person name="Ivanova N."/>
            <person name="Pagani I."/>
            <person name="Kruse T."/>
            <person name="de Vos W.M."/>
            <person name="Boon N."/>
            <person name="Smidt H."/>
            <person name="Woyke T."/>
        </authorList>
    </citation>
    <scope>NUCLEOTIDE SEQUENCE [LARGE SCALE GENOMIC DNA]</scope>
    <source>
        <strain evidence="3">LMG P-21439 / DCA1</strain>
    </source>
</reference>
<dbReference type="SUPFAM" id="SSF48452">
    <property type="entry name" value="TPR-like"/>
    <property type="match status" value="1"/>
</dbReference>
<dbReference type="KEGG" id="ddl:Desdi_2088"/>
<keyword evidence="3" id="KW-1185">Reference proteome</keyword>
<dbReference type="RefSeq" id="WP_015262511.1">
    <property type="nucleotide sequence ID" value="NC_019903.1"/>
</dbReference>
<dbReference type="eggNOG" id="ENOG50340I2">
    <property type="taxonomic scope" value="Bacteria"/>
</dbReference>
<dbReference type="HOGENOM" id="CLU_823161_0_0_9"/>
<dbReference type="Gene3D" id="1.25.40.10">
    <property type="entry name" value="Tetratricopeptide repeat domain"/>
    <property type="match status" value="1"/>
</dbReference>
<dbReference type="InterPro" id="IPR011990">
    <property type="entry name" value="TPR-like_helical_dom_sf"/>
</dbReference>
<evidence type="ECO:0000313" key="2">
    <source>
        <dbReference type="EMBL" id="AGA69531.1"/>
    </source>
</evidence>
<dbReference type="AlphaFoldDB" id="L0FA67"/>
<evidence type="ECO:0008006" key="4">
    <source>
        <dbReference type="Google" id="ProtNLM"/>
    </source>
</evidence>
<feature type="transmembrane region" description="Helical" evidence="1">
    <location>
        <begin position="20"/>
        <end position="38"/>
    </location>
</feature>
<keyword evidence="1" id="KW-0472">Membrane</keyword>
<dbReference type="Proteomes" id="UP000010797">
    <property type="component" value="Chromosome"/>
</dbReference>
<gene>
    <name evidence="2" type="ordered locus">Desdi_2088</name>
</gene>
<evidence type="ECO:0000313" key="3">
    <source>
        <dbReference type="Proteomes" id="UP000010797"/>
    </source>
</evidence>